<accession>A0A4P6HLH8</accession>
<organism evidence="2 3">
    <name type="scientific">Solidesulfovibrio carbinolicus</name>
    <dbReference type="NCBI Taxonomy" id="296842"/>
    <lineage>
        <taxon>Bacteria</taxon>
        <taxon>Pseudomonadati</taxon>
        <taxon>Thermodesulfobacteriota</taxon>
        <taxon>Desulfovibrionia</taxon>
        <taxon>Desulfovibrionales</taxon>
        <taxon>Desulfovibrionaceae</taxon>
        <taxon>Solidesulfovibrio</taxon>
    </lineage>
</organism>
<name>A0A4P6HLH8_9BACT</name>
<dbReference type="OrthoDB" id="5455775at2"/>
<evidence type="ECO:0000313" key="2">
    <source>
        <dbReference type="EMBL" id="QAZ66770.1"/>
    </source>
</evidence>
<evidence type="ECO:0000313" key="3">
    <source>
        <dbReference type="Proteomes" id="UP000293296"/>
    </source>
</evidence>
<reference evidence="2 3" key="1">
    <citation type="submission" date="2018-02" db="EMBL/GenBank/DDBJ databases">
        <title>Genome sequence of Desulfovibrio carbinolicus DSM 3852.</title>
        <authorList>
            <person name="Wilbanks E."/>
            <person name="Skennerton C.T."/>
            <person name="Orphan V.J."/>
        </authorList>
    </citation>
    <scope>NUCLEOTIDE SEQUENCE [LARGE SCALE GENOMIC DNA]</scope>
    <source>
        <strain evidence="2 3">DSM 3852</strain>
    </source>
</reference>
<dbReference type="Proteomes" id="UP000293296">
    <property type="component" value="Chromosome"/>
</dbReference>
<dbReference type="KEGG" id="dcb:C3Y92_05735"/>
<dbReference type="AlphaFoldDB" id="A0A4P6HLH8"/>
<protein>
    <submittedName>
        <fullName evidence="2">Uncharacterized protein</fullName>
    </submittedName>
</protein>
<evidence type="ECO:0000256" key="1">
    <source>
        <dbReference type="SAM" id="MobiDB-lite"/>
    </source>
</evidence>
<dbReference type="RefSeq" id="WP_129350501.1">
    <property type="nucleotide sequence ID" value="NZ_CP026538.1"/>
</dbReference>
<sequence length="165" mass="18193">MSGNQPMLVLGGKYVLEMKDRLSGANLEFHYRLPIQAERDAYTKATVQHKGNKVRSKANVFTEQAALGKRVLMGFKKGPLADESGRIISSDKTDPDFNPDWKDLLEKYRPDLLAAVGQRVLKTTETAEEEGLFEVVEDFGEDPSNPLSGDTSKDAPDQTAPLPNA</sequence>
<proteinExistence type="predicted"/>
<feature type="region of interest" description="Disordered" evidence="1">
    <location>
        <begin position="137"/>
        <end position="165"/>
    </location>
</feature>
<gene>
    <name evidence="2" type="ORF">C3Y92_05735</name>
</gene>
<dbReference type="EMBL" id="CP026538">
    <property type="protein sequence ID" value="QAZ66770.1"/>
    <property type="molecule type" value="Genomic_DNA"/>
</dbReference>
<keyword evidence="3" id="KW-1185">Reference proteome</keyword>